<dbReference type="SUPFAM" id="SSF82549">
    <property type="entry name" value="DAK1/DegV-like"/>
    <property type="match status" value="1"/>
</dbReference>
<dbReference type="Pfam" id="PF02645">
    <property type="entry name" value="DegV"/>
    <property type="match status" value="1"/>
</dbReference>
<dbReference type="InterPro" id="IPR003797">
    <property type="entry name" value="DegV"/>
</dbReference>
<organism evidence="2 3">
    <name type="scientific">Faecalicatena acetigenes</name>
    <dbReference type="NCBI Taxonomy" id="2981790"/>
    <lineage>
        <taxon>Bacteria</taxon>
        <taxon>Bacillati</taxon>
        <taxon>Bacillota</taxon>
        <taxon>Clostridia</taxon>
        <taxon>Lachnospirales</taxon>
        <taxon>Lachnospiraceae</taxon>
        <taxon>Faecalicatena</taxon>
    </lineage>
</organism>
<protein>
    <submittedName>
        <fullName evidence="2">DegV family protein</fullName>
    </submittedName>
</protein>
<dbReference type="RefSeq" id="WP_059069076.1">
    <property type="nucleotide sequence ID" value="NZ_JAOQJX010000012.1"/>
</dbReference>
<keyword evidence="1" id="KW-0446">Lipid-binding</keyword>
<keyword evidence="3" id="KW-1185">Reference proteome</keyword>
<dbReference type="InterPro" id="IPR043168">
    <property type="entry name" value="DegV_C"/>
</dbReference>
<evidence type="ECO:0000313" key="2">
    <source>
        <dbReference type="EMBL" id="MCU6747806.1"/>
    </source>
</evidence>
<comment type="caution">
    <text evidence="2">The sequence shown here is derived from an EMBL/GenBank/DDBJ whole genome shotgun (WGS) entry which is preliminary data.</text>
</comment>
<dbReference type="PROSITE" id="PS51482">
    <property type="entry name" value="DEGV"/>
    <property type="match status" value="1"/>
</dbReference>
<proteinExistence type="predicted"/>
<dbReference type="PANTHER" id="PTHR33434">
    <property type="entry name" value="DEGV DOMAIN-CONTAINING PROTEIN DR_1986-RELATED"/>
    <property type="match status" value="1"/>
</dbReference>
<dbReference type="Gene3D" id="3.30.1180.10">
    <property type="match status" value="1"/>
</dbReference>
<dbReference type="PANTHER" id="PTHR33434:SF2">
    <property type="entry name" value="FATTY ACID-BINDING PROTEIN TM_1468"/>
    <property type="match status" value="1"/>
</dbReference>
<gene>
    <name evidence="2" type="ORF">OCV51_09105</name>
</gene>
<name>A0ABT2TDC3_9FIRM</name>
<dbReference type="NCBIfam" id="TIGR00762">
    <property type="entry name" value="DegV"/>
    <property type="match status" value="1"/>
</dbReference>
<reference evidence="2 3" key="1">
    <citation type="journal article" date="2021" name="ISME Commun">
        <title>Automated analysis of genomic sequences facilitates high-throughput and comprehensive description of bacteria.</title>
        <authorList>
            <person name="Hitch T.C.A."/>
        </authorList>
    </citation>
    <scope>NUCLEOTIDE SEQUENCE [LARGE SCALE GENOMIC DNA]</scope>
    <source>
        <strain evidence="2 3">H2_18</strain>
    </source>
</reference>
<evidence type="ECO:0000313" key="3">
    <source>
        <dbReference type="Proteomes" id="UP001652394"/>
    </source>
</evidence>
<sequence length="279" mass="30733">MEYKIIVDSCGELTDEMKMSGIYETASLSMQVGDAHIIDDETFDQADFLRKVAQSPECPKSSCPSPERYMAGYEGETKRVYVVTLSSELSGSYNSAELGKRLYMEGNEEKQIHVFNSRSASVGETLIAMKIRECEEQGMEFEEVVRTVENYIAGQHTYFVLENLETLRKNGRLTGIKAIVASALNIKPVMGATPEGTICQLGQARGIKRALAKMAEQIAKECADSKNKILGIAHCNCPSRAEEVKNMLLEKIEVRSSFIVDTAGISTMYANDGGVIVVL</sequence>
<dbReference type="Proteomes" id="UP001652394">
    <property type="component" value="Unassembled WGS sequence"/>
</dbReference>
<accession>A0ABT2TDC3</accession>
<evidence type="ECO:0000256" key="1">
    <source>
        <dbReference type="ARBA" id="ARBA00023121"/>
    </source>
</evidence>
<dbReference type="Gene3D" id="3.40.50.10440">
    <property type="entry name" value="Dihydroxyacetone kinase, domain 1"/>
    <property type="match status" value="1"/>
</dbReference>
<dbReference type="EMBL" id="JAOQJX010000012">
    <property type="protein sequence ID" value="MCU6747806.1"/>
    <property type="molecule type" value="Genomic_DNA"/>
</dbReference>
<dbReference type="Gene3D" id="2.20.28.50">
    <property type="entry name" value="degv family protein"/>
    <property type="match status" value="1"/>
</dbReference>
<dbReference type="InterPro" id="IPR050270">
    <property type="entry name" value="DegV_domain_contain"/>
</dbReference>